<dbReference type="GO" id="GO:0016020">
    <property type="term" value="C:membrane"/>
    <property type="evidence" value="ECO:0007669"/>
    <property type="project" value="InterPro"/>
</dbReference>
<dbReference type="RefSeq" id="WP_023391435.1">
    <property type="nucleotide sequence ID" value="NZ_KI535340.1"/>
</dbReference>
<feature type="transmembrane region" description="Helical" evidence="1">
    <location>
        <begin position="107"/>
        <end position="131"/>
    </location>
</feature>
<dbReference type="GeneID" id="84816867"/>
<feature type="transmembrane region" description="Helical" evidence="1">
    <location>
        <begin position="25"/>
        <end position="46"/>
    </location>
</feature>
<dbReference type="OrthoDB" id="2447941at2"/>
<proteinExistence type="predicted"/>
<dbReference type="InterPro" id="IPR010288">
    <property type="entry name" value="EcsB_ABC"/>
</dbReference>
<accession>W1Q659</accession>
<keyword evidence="3" id="KW-1185">Reference proteome</keyword>
<dbReference type="Proteomes" id="UP000019050">
    <property type="component" value="Unassembled WGS sequence"/>
</dbReference>
<keyword evidence="1" id="KW-0472">Membrane</keyword>
<dbReference type="Pfam" id="PF05975">
    <property type="entry name" value="EcsB"/>
    <property type="match status" value="1"/>
</dbReference>
<evidence type="ECO:0000313" key="3">
    <source>
        <dbReference type="Proteomes" id="UP000019050"/>
    </source>
</evidence>
<comment type="caution">
    <text evidence="2">The sequence shown here is derived from an EMBL/GenBank/DDBJ whole genome shotgun (WGS) entry which is preliminary data.</text>
</comment>
<dbReference type="eggNOG" id="COG4473">
    <property type="taxonomic scope" value="Bacteria"/>
</dbReference>
<feature type="transmembrane region" description="Helical" evidence="1">
    <location>
        <begin position="173"/>
        <end position="192"/>
    </location>
</feature>
<keyword evidence="1" id="KW-0812">Transmembrane</keyword>
<feature type="transmembrane region" description="Helical" evidence="1">
    <location>
        <begin position="137"/>
        <end position="161"/>
    </location>
</feature>
<feature type="transmembrane region" description="Helical" evidence="1">
    <location>
        <begin position="61"/>
        <end position="86"/>
    </location>
</feature>
<dbReference type="STRING" id="592010.GCWU000182_000784"/>
<dbReference type="PIRSF" id="PIRSF037259">
    <property type="entry name" value="EcsB_ABC"/>
    <property type="match status" value="1"/>
</dbReference>
<dbReference type="EMBL" id="ACIN03000005">
    <property type="protein sequence ID" value="ESK65719.1"/>
    <property type="molecule type" value="Genomic_DNA"/>
</dbReference>
<organism evidence="2 3">
    <name type="scientific">Abiotrophia defectiva ATCC 49176</name>
    <dbReference type="NCBI Taxonomy" id="592010"/>
    <lineage>
        <taxon>Bacteria</taxon>
        <taxon>Bacillati</taxon>
        <taxon>Bacillota</taxon>
        <taxon>Bacilli</taxon>
        <taxon>Lactobacillales</taxon>
        <taxon>Aerococcaceae</taxon>
        <taxon>Abiotrophia</taxon>
    </lineage>
</organism>
<feature type="transmembrane region" description="Helical" evidence="1">
    <location>
        <begin position="387"/>
        <end position="411"/>
    </location>
</feature>
<sequence length="418" mass="46549">MKDLNSLWQGRLRDFAKTMSRYSRLILNDHMALILLVAFGFFSIYYQQLLVSLQSQPPQGLGLMMTAVCLLVWWAGLAWGRPLLLTYEPDKSYLFARGYQWHAVWKWGVWLGALAPSLVLAVVTLLLAPLISLALGWSLSQALCLIAYVVGAKFLVAWAGYLGFYSGLLPKGLSGPVLALALAGLGAGSLWLPANLALGLLALALLLGAAYIWWACRKVPQHWIEFEALVAQEQARRASLYRWLALFAEVPQQIPPIKRRAYLDGVLKSLSGRLGNRYAYLYLRHLVRNIAYSGIWLRVLIFFSLVIVSSQQVWLWVAAGALSTVLTLVQLMPLALEPLRHPLERLYPVGQQALVPALRPVLALILVLQLLVYSLLVAVLAQGNWSHLGLCLLIWLAVAALGLLVYLPFWIGRHSRAN</sequence>
<evidence type="ECO:0000256" key="1">
    <source>
        <dbReference type="SAM" id="Phobius"/>
    </source>
</evidence>
<dbReference type="AlphaFoldDB" id="W1Q659"/>
<evidence type="ECO:0000313" key="2">
    <source>
        <dbReference type="EMBL" id="ESK65719.1"/>
    </source>
</evidence>
<dbReference type="HOGENOM" id="CLU_054332_1_0_9"/>
<feature type="transmembrane region" description="Helical" evidence="1">
    <location>
        <begin position="290"/>
        <end position="308"/>
    </location>
</feature>
<name>W1Q659_ABIDE</name>
<keyword evidence="1" id="KW-1133">Transmembrane helix</keyword>
<feature type="transmembrane region" description="Helical" evidence="1">
    <location>
        <begin position="357"/>
        <end position="381"/>
    </location>
</feature>
<feature type="transmembrane region" description="Helical" evidence="1">
    <location>
        <begin position="314"/>
        <end position="336"/>
    </location>
</feature>
<feature type="transmembrane region" description="Helical" evidence="1">
    <location>
        <begin position="198"/>
        <end position="216"/>
    </location>
</feature>
<reference evidence="2" key="1">
    <citation type="submission" date="2013-06" db="EMBL/GenBank/DDBJ databases">
        <authorList>
            <person name="Weinstock G."/>
            <person name="Sodergren E."/>
            <person name="Clifton S."/>
            <person name="Fulton L."/>
            <person name="Fulton B."/>
            <person name="Courtney L."/>
            <person name="Fronick C."/>
            <person name="Harrison M."/>
            <person name="Strong C."/>
            <person name="Farmer C."/>
            <person name="Delahaunty K."/>
            <person name="Markovic C."/>
            <person name="Hall O."/>
            <person name="Minx P."/>
            <person name="Tomlinson C."/>
            <person name="Mitreva M."/>
            <person name="Nelson J."/>
            <person name="Hou S."/>
            <person name="Wollam A."/>
            <person name="Pepin K.H."/>
            <person name="Johnson M."/>
            <person name="Bhonagiri V."/>
            <person name="Nash W.E."/>
            <person name="Warren W."/>
            <person name="Chinwalla A."/>
            <person name="Mardis E.R."/>
            <person name="Wilson R.K."/>
        </authorList>
    </citation>
    <scope>NUCLEOTIDE SEQUENCE [LARGE SCALE GENOMIC DNA]</scope>
    <source>
        <strain evidence="2">ATCC 49176</strain>
    </source>
</reference>
<protein>
    <submittedName>
        <fullName evidence="2">Bacterial ABC transporter protein EcsB</fullName>
    </submittedName>
</protein>
<gene>
    <name evidence="2" type="ORF">GCWU000182_000784</name>
</gene>